<dbReference type="Proteomes" id="UP000288725">
    <property type="component" value="Chromosome 3"/>
</dbReference>
<dbReference type="PANTHER" id="PTHR38488">
    <property type="entry name" value="OXIDOREDUCTASE 9.5 KDA SUBUNIT, PUTATIVE (AFU_ORTHOLOGUE AFUA_5G08980)-RELATED"/>
    <property type="match status" value="1"/>
</dbReference>
<gene>
    <name evidence="2" type="ORF">BJF96_g5292</name>
    <name evidence="3" type="ORF">VDGE_02666</name>
</gene>
<proteinExistence type="predicted"/>
<accession>A0A2J8D0B0</accession>
<evidence type="ECO:0000256" key="1">
    <source>
        <dbReference type="SAM" id="MobiDB-lite"/>
    </source>
</evidence>
<dbReference type="AlphaFoldDB" id="A0A2J8D0B0"/>
<dbReference type="EMBL" id="RSDZ01000064">
    <property type="protein sequence ID" value="RXG45371.1"/>
    <property type="molecule type" value="Genomic_DNA"/>
</dbReference>
<feature type="region of interest" description="Disordered" evidence="1">
    <location>
        <begin position="99"/>
        <end position="120"/>
    </location>
</feature>
<dbReference type="CDD" id="cd22903">
    <property type="entry name" value="NI9M"/>
    <property type="match status" value="1"/>
</dbReference>
<reference evidence="3 5" key="2">
    <citation type="submission" date="2018-12" db="EMBL/GenBank/DDBJ databases">
        <title>Genome of Verticillium dahliae isolate Getta Getta.</title>
        <authorList>
            <person name="Gardiner D.M."/>
        </authorList>
    </citation>
    <scope>NUCLEOTIDE SEQUENCE [LARGE SCALE GENOMIC DNA]</scope>
    <source>
        <strain evidence="3 5">Getta Getta</strain>
    </source>
</reference>
<evidence type="ECO:0000313" key="3">
    <source>
        <dbReference type="EMBL" id="RXG45371.1"/>
    </source>
</evidence>
<reference evidence="2 4" key="1">
    <citation type="submission" date="2017-12" db="EMBL/GenBank/DDBJ databases">
        <title>Comparative genomics yields insights into virulence evolution of Verticillium dahliae.</title>
        <authorList>
            <person name="Fan R."/>
            <person name="Armitage A.D."/>
            <person name="Cascant-Lopez E."/>
            <person name="Sobczyk M."/>
            <person name="Cockerton H.M."/>
            <person name="Harrison R.J."/>
        </authorList>
    </citation>
    <scope>NUCLEOTIDE SEQUENCE [LARGE SCALE GENOMIC DNA]</scope>
    <source>
        <strain evidence="2 4">12008</strain>
    </source>
</reference>
<organism evidence="3 5">
    <name type="scientific">Verticillium dahliae</name>
    <name type="common">Verticillium wilt</name>
    <dbReference type="NCBI Taxonomy" id="27337"/>
    <lineage>
        <taxon>Eukaryota</taxon>
        <taxon>Fungi</taxon>
        <taxon>Dikarya</taxon>
        <taxon>Ascomycota</taxon>
        <taxon>Pezizomycotina</taxon>
        <taxon>Sordariomycetes</taxon>
        <taxon>Hypocreomycetidae</taxon>
        <taxon>Glomerellales</taxon>
        <taxon>Plectosphaerellaceae</taxon>
        <taxon>Verticillium</taxon>
    </lineage>
</organism>
<evidence type="ECO:0000313" key="4">
    <source>
        <dbReference type="Proteomes" id="UP000236305"/>
    </source>
</evidence>
<dbReference type="PANTHER" id="PTHR38488:SF1">
    <property type="entry name" value="OXIDOREDUCTASE 9.5 KDA SUBUNIT, PUTATIVE (AFU_ORTHOLOGUE AFUA_5G08980)-RELATED"/>
    <property type="match status" value="1"/>
</dbReference>
<comment type="caution">
    <text evidence="3">The sequence shown here is derived from an EMBL/GenBank/DDBJ whole genome shotgun (WGS) entry which is preliminary data.</text>
</comment>
<evidence type="ECO:0008006" key="6">
    <source>
        <dbReference type="Google" id="ProtNLM"/>
    </source>
</evidence>
<protein>
    <recommendedName>
        <fullName evidence="6">NADH-ubiquinone oxidoreductase 9.5 kDa subunit</fullName>
    </recommendedName>
</protein>
<evidence type="ECO:0000313" key="2">
    <source>
        <dbReference type="EMBL" id="PNH31507.1"/>
    </source>
</evidence>
<dbReference type="Proteomes" id="UP000236305">
    <property type="component" value="Unassembled WGS sequence"/>
</dbReference>
<name>A0A2J8D0B0_VERDA</name>
<dbReference type="EMBL" id="MPSH01000016">
    <property type="protein sequence ID" value="PNH31507.1"/>
    <property type="molecule type" value="Genomic_DNA"/>
</dbReference>
<evidence type="ECO:0000313" key="5">
    <source>
        <dbReference type="Proteomes" id="UP000288725"/>
    </source>
</evidence>
<dbReference type="InterPro" id="IPR039961">
    <property type="entry name" value="Nuo9.5"/>
</dbReference>
<sequence length="120" mass="13615">MFFRPWHEPGWFHRERQSSTSKPARAYSIPTGSTITGQLTPKMTYATPRFWAAPLTYLRWASRERPAYFWSIVIGVAGPVQLAIVPPVRKLLGDENAPQIPVTYPVPSGPRKQLTGYDDE</sequence>